<dbReference type="Pfam" id="PF02675">
    <property type="entry name" value="AdoMet_dc"/>
    <property type="match status" value="1"/>
</dbReference>
<feature type="active site" description="Proton donor; for catalytic activity" evidence="15">
    <location>
        <position position="82"/>
    </location>
</feature>
<evidence type="ECO:0000256" key="9">
    <source>
        <dbReference type="ARBA" id="ARBA00023239"/>
    </source>
</evidence>
<comment type="catalytic activity">
    <reaction evidence="12 15">
        <text>S-adenosyl-L-methionine + H(+) = S-adenosyl 3-(methylsulfanyl)propylamine + CO2</text>
        <dbReference type="Rhea" id="RHEA:15981"/>
        <dbReference type="ChEBI" id="CHEBI:15378"/>
        <dbReference type="ChEBI" id="CHEBI:16526"/>
        <dbReference type="ChEBI" id="CHEBI:57443"/>
        <dbReference type="ChEBI" id="CHEBI:59789"/>
        <dbReference type="EC" id="4.1.1.50"/>
    </reaction>
</comment>
<sequence length="134" mass="15184">MHLGQHVLAEFFECDPNTLNSIDKVEKYMVDAALECGATIVQKCFHMFNPYGVSGVVIISESHLAIHTWPELGYAAVDLFTCGDKCDPKVSYEFLKKKFNSRKATFSELKRGIIDEETMKVAEKPFEIMQQSID</sequence>
<evidence type="ECO:0000256" key="3">
    <source>
        <dbReference type="ARBA" id="ARBA00022691"/>
    </source>
</evidence>
<keyword evidence="11 15" id="KW-0670">Pyruvate</keyword>
<dbReference type="AlphaFoldDB" id="A0A9D1JPE7"/>
<protein>
    <recommendedName>
        <fullName evidence="15">S-adenosylmethionine decarboxylase proenzyme</fullName>
        <shortName evidence="15">AdoMetDC</shortName>
        <shortName evidence="15">SAMDC</shortName>
        <ecNumber evidence="15">4.1.1.50</ecNumber>
    </recommendedName>
    <component>
        <recommendedName>
            <fullName evidence="15">S-adenosylmethionine decarboxylase beta chain</fullName>
        </recommendedName>
    </component>
    <component>
        <recommendedName>
            <fullName evidence="15">S-adenosylmethionine decarboxylase alpha chain</fullName>
        </recommendedName>
    </component>
</protein>
<proteinExistence type="inferred from homology"/>
<dbReference type="HAMAP" id="MF_00464">
    <property type="entry name" value="AdoMetDC_1"/>
    <property type="match status" value="1"/>
</dbReference>
<organism evidence="16 17">
    <name type="scientific">Candidatus Scatousia excrementigallinarum</name>
    <dbReference type="NCBI Taxonomy" id="2840935"/>
    <lineage>
        <taxon>Bacteria</taxon>
        <taxon>Candidatus Scatousia</taxon>
    </lineage>
</organism>
<dbReference type="InterPro" id="IPR042286">
    <property type="entry name" value="AdoMetDC_C"/>
</dbReference>
<dbReference type="GO" id="GO:0008295">
    <property type="term" value="P:spermidine biosynthetic process"/>
    <property type="evidence" value="ECO:0007669"/>
    <property type="project" value="UniProtKB-UniRule"/>
</dbReference>
<comment type="function">
    <text evidence="13 15">Catalyzes the decarboxylation of S-adenosylmethionine to S-adenosylmethioninamine (dcAdoMet), the propylamine donor required for the synthesis of the polyamines spermine and spermidine from the diamine putrescine.</text>
</comment>
<keyword evidence="7 15" id="KW-0620">Polyamine biosynthesis</keyword>
<evidence type="ECO:0000256" key="8">
    <source>
        <dbReference type="ARBA" id="ARBA00023145"/>
    </source>
</evidence>
<keyword evidence="6 15" id="KW-0745">Spermidine biosynthesis</keyword>
<dbReference type="InterPro" id="IPR017716">
    <property type="entry name" value="S-AdoMet_deCOase_pro-enz"/>
</dbReference>
<evidence type="ECO:0000256" key="10">
    <source>
        <dbReference type="ARBA" id="ARBA00023270"/>
    </source>
</evidence>
<evidence type="ECO:0000313" key="16">
    <source>
        <dbReference type="EMBL" id="HIS37175.1"/>
    </source>
</evidence>
<keyword evidence="9 15" id="KW-0456">Lyase</keyword>
<comment type="subunit">
    <text evidence="2 15">Heterotetramer of two alpha and two beta chains arranged as a dimer of alpha/beta heterodimers.</text>
</comment>
<gene>
    <name evidence="15" type="primary">speH</name>
    <name evidence="16" type="ORF">IAC10_11205</name>
</gene>
<feature type="chain" id="PRO_5039768006" description="S-adenosylmethionine decarboxylase alpha chain" evidence="15">
    <location>
        <begin position="62"/>
        <end position="134"/>
    </location>
</feature>
<dbReference type="GO" id="GO:0005829">
    <property type="term" value="C:cytosol"/>
    <property type="evidence" value="ECO:0007669"/>
    <property type="project" value="TreeGrafter"/>
</dbReference>
<dbReference type="FunFam" id="3.30.360.110:FF:000001">
    <property type="entry name" value="S-adenosylmethionine decarboxylase proenzyme"/>
    <property type="match status" value="1"/>
</dbReference>
<keyword evidence="8 15" id="KW-0865">Zymogen</keyword>
<accession>A0A9D1JPE7</accession>
<evidence type="ECO:0000256" key="5">
    <source>
        <dbReference type="ARBA" id="ARBA00022813"/>
    </source>
</evidence>
<comment type="similarity">
    <text evidence="14 15">Belongs to the prokaryotic AdoMetDC family. Type 1 subfamily.</text>
</comment>
<reference evidence="16" key="2">
    <citation type="journal article" date="2021" name="PeerJ">
        <title>Extensive microbial diversity within the chicken gut microbiome revealed by metagenomics and culture.</title>
        <authorList>
            <person name="Gilroy R."/>
            <person name="Ravi A."/>
            <person name="Getino M."/>
            <person name="Pursley I."/>
            <person name="Horton D.L."/>
            <person name="Alikhan N.F."/>
            <person name="Baker D."/>
            <person name="Gharbi K."/>
            <person name="Hall N."/>
            <person name="Watson M."/>
            <person name="Adriaenssens E.M."/>
            <person name="Foster-Nyarko E."/>
            <person name="Jarju S."/>
            <person name="Secka A."/>
            <person name="Antonio M."/>
            <person name="Oren A."/>
            <person name="Chaudhuri R.R."/>
            <person name="La Ragione R."/>
            <person name="Hildebrand F."/>
            <person name="Pallen M.J."/>
        </authorList>
    </citation>
    <scope>NUCLEOTIDE SEQUENCE</scope>
    <source>
        <strain evidence="16">6276</strain>
    </source>
</reference>
<dbReference type="Gene3D" id="3.30.160.750">
    <property type="match status" value="1"/>
</dbReference>
<dbReference type="Proteomes" id="UP000823928">
    <property type="component" value="Unassembled WGS sequence"/>
</dbReference>
<keyword evidence="4 15" id="KW-0210">Decarboxylase</keyword>
<dbReference type="InterPro" id="IPR003826">
    <property type="entry name" value="AdoMetDC_fam_prok"/>
</dbReference>
<comment type="pathway">
    <text evidence="1 15">Amine and polyamine biosynthesis; S-adenosylmethioninamine biosynthesis; S-adenosylmethioninamine from S-adenosyl-L-methionine: step 1/1.</text>
</comment>
<dbReference type="NCBIfam" id="TIGR03330">
    <property type="entry name" value="SAM_DCase_Bsu"/>
    <property type="match status" value="1"/>
</dbReference>
<evidence type="ECO:0000256" key="1">
    <source>
        <dbReference type="ARBA" id="ARBA00004911"/>
    </source>
</evidence>
<evidence type="ECO:0000256" key="11">
    <source>
        <dbReference type="ARBA" id="ARBA00023317"/>
    </source>
</evidence>
<dbReference type="GO" id="GO:0004014">
    <property type="term" value="F:adenosylmethionine decarboxylase activity"/>
    <property type="evidence" value="ECO:0007669"/>
    <property type="project" value="UniProtKB-UniRule"/>
</dbReference>
<keyword evidence="10 15" id="KW-0704">Schiff base</keyword>
<dbReference type="InterPro" id="IPR016067">
    <property type="entry name" value="S-AdoMet_deCO2ase_core"/>
</dbReference>
<feature type="chain" id="PRO_5039768007" description="S-adenosylmethionine decarboxylase beta chain" evidence="15">
    <location>
        <begin position="1"/>
        <end position="61"/>
    </location>
</feature>
<evidence type="ECO:0000256" key="15">
    <source>
        <dbReference type="HAMAP-Rule" id="MF_00464"/>
    </source>
</evidence>
<name>A0A9D1JPE7_9BACT</name>
<comment type="PTM">
    <text evidence="15">Is synthesized initially as an inactive proenzyme. Formation of the active enzyme involves a self-maturation process in which the active site pyruvoyl group is generated from an internal serine residue via an autocatalytic post-translational modification. Two non-identical subunits are generated from the proenzyme in this reaction, and the pyruvate is formed at the N-terminus of the alpha chain, which is derived from the carboxyl end of the proenzyme. The post-translation cleavage follows an unusual pathway, termed non-hydrolytic serinolysis, in which the side chain hydroxyl group of the serine supplies its oxygen atom to form the C-terminus of the beta chain, while the remainder of the serine residue undergoes an oxidative deamination to produce ammonia and the pyruvoyl group blocking the N-terminus of the alpha chain.</text>
</comment>
<reference evidence="16" key="1">
    <citation type="submission" date="2020-10" db="EMBL/GenBank/DDBJ databases">
        <authorList>
            <person name="Gilroy R."/>
        </authorList>
    </citation>
    <scope>NUCLEOTIDE SEQUENCE</scope>
    <source>
        <strain evidence="16">6276</strain>
    </source>
</reference>
<dbReference type="EC" id="4.1.1.50" evidence="15"/>
<dbReference type="PANTHER" id="PTHR33866:SF2">
    <property type="entry name" value="S-ADENOSYLMETHIONINE DECARBOXYLASE PROENZYME"/>
    <property type="match status" value="1"/>
</dbReference>
<evidence type="ECO:0000256" key="2">
    <source>
        <dbReference type="ARBA" id="ARBA00011601"/>
    </source>
</evidence>
<dbReference type="SUPFAM" id="SSF56276">
    <property type="entry name" value="S-adenosylmethionine decarboxylase"/>
    <property type="match status" value="1"/>
</dbReference>
<evidence type="ECO:0000256" key="7">
    <source>
        <dbReference type="ARBA" id="ARBA00023115"/>
    </source>
</evidence>
<feature type="active site" description="Proton acceptor; for processing activity" evidence="15">
    <location>
        <position position="67"/>
    </location>
</feature>
<evidence type="ECO:0000256" key="13">
    <source>
        <dbReference type="ARBA" id="ARBA00056215"/>
    </source>
</evidence>
<dbReference type="EMBL" id="DVIU01000219">
    <property type="protein sequence ID" value="HIS37175.1"/>
    <property type="molecule type" value="Genomic_DNA"/>
</dbReference>
<keyword evidence="3 15" id="KW-0949">S-adenosyl-L-methionine</keyword>
<evidence type="ECO:0000256" key="4">
    <source>
        <dbReference type="ARBA" id="ARBA00022793"/>
    </source>
</evidence>
<feature type="active site" description="Schiff-base intermediate with substrate; via pyruvic acid" evidence="15">
    <location>
        <position position="62"/>
    </location>
</feature>
<evidence type="ECO:0000313" key="17">
    <source>
        <dbReference type="Proteomes" id="UP000823928"/>
    </source>
</evidence>
<evidence type="ECO:0000256" key="12">
    <source>
        <dbReference type="ARBA" id="ARBA00048112"/>
    </source>
</evidence>
<evidence type="ECO:0000256" key="6">
    <source>
        <dbReference type="ARBA" id="ARBA00023066"/>
    </source>
</evidence>
<dbReference type="PANTHER" id="PTHR33866">
    <property type="entry name" value="S-ADENOSYLMETHIONINE DECARBOXYLASE PROENZYME"/>
    <property type="match status" value="1"/>
</dbReference>
<evidence type="ECO:0000256" key="14">
    <source>
        <dbReference type="ARBA" id="ARBA00061583"/>
    </source>
</evidence>
<keyword evidence="5 15" id="KW-0068">Autocatalytic cleavage</keyword>
<feature type="site" description="Cleavage (non-hydrolytic); by autolysis" evidence="15">
    <location>
        <begin position="61"/>
        <end position="62"/>
    </location>
</feature>
<feature type="modified residue" description="Pyruvic acid (Ser); by autocatalysis" evidence="15">
    <location>
        <position position="62"/>
    </location>
</feature>
<dbReference type="Gene3D" id="3.30.360.110">
    <property type="entry name" value="S-adenosylmethionine decarboxylase domain"/>
    <property type="match status" value="1"/>
</dbReference>
<comment type="caution">
    <text evidence="16">The sequence shown here is derived from an EMBL/GenBank/DDBJ whole genome shotgun (WGS) entry which is preliminary data.</text>
</comment>
<dbReference type="InterPro" id="IPR042284">
    <property type="entry name" value="AdoMetDC_N"/>
</dbReference>
<comment type="cofactor">
    <cofactor evidence="15">
        <name>pyruvate</name>
        <dbReference type="ChEBI" id="CHEBI:15361"/>
    </cofactor>
    <text evidence="15">Binds 1 pyruvoyl group covalently per subunit.</text>
</comment>